<dbReference type="InterPro" id="IPR035965">
    <property type="entry name" value="PAS-like_dom_sf"/>
</dbReference>
<dbReference type="Gene3D" id="3.30.70.270">
    <property type="match status" value="1"/>
</dbReference>
<dbReference type="PROSITE" id="PS50887">
    <property type="entry name" value="GGDEF"/>
    <property type="match status" value="1"/>
</dbReference>
<dbReference type="SUPFAM" id="SSF55785">
    <property type="entry name" value="PYP-like sensor domain (PAS domain)"/>
    <property type="match status" value="1"/>
</dbReference>
<dbReference type="AlphaFoldDB" id="A0A1I6VDF9"/>
<dbReference type="GO" id="GO:0052621">
    <property type="term" value="F:diguanylate cyclase activity"/>
    <property type="evidence" value="ECO:0007669"/>
    <property type="project" value="UniProtKB-EC"/>
</dbReference>
<dbReference type="InterPro" id="IPR013655">
    <property type="entry name" value="PAS_fold_3"/>
</dbReference>
<dbReference type="InterPro" id="IPR043128">
    <property type="entry name" value="Rev_trsase/Diguanyl_cyclase"/>
</dbReference>
<sequence length="344" mass="39708">MYAVKVTYATVLIEIKVSQSMSNSPFKNNQLYNEVVYKTLIESTLAIPWSIDWESKQFSYIGPQIEKLLGWQQASWKTVQDWVDRMHELDREKTFNFCVAQSLAGIDHEADYRALKADGSYIWIRDVVHVIRTENGEVDSLVGFMFDISERKKQEEQLEILQRQLEEFSYKDGLTGIANRRLFDEFFAREWQSAMRLQKPLSVLLIDLDYFKQYNDGHGHLNGDQCLREIAQLWSTCCSRPRDLVSRFGGEEFAVVLPETNADAAIQVAENLMQALKNAKLPHCTSTISEFVTCSIGVKTIVPTEQCDQMSFLEQVDQNLYKAKQSGRNCYQANYINTLEDLKE</sequence>
<dbReference type="InterPro" id="IPR050469">
    <property type="entry name" value="Diguanylate_Cyclase"/>
</dbReference>
<dbReference type="GO" id="GO:0043709">
    <property type="term" value="P:cell adhesion involved in single-species biofilm formation"/>
    <property type="evidence" value="ECO:0007669"/>
    <property type="project" value="TreeGrafter"/>
</dbReference>
<dbReference type="EC" id="2.7.7.65" evidence="2"/>
<feature type="domain" description="PAC" evidence="4">
    <location>
        <begin position="108"/>
        <end position="160"/>
    </location>
</feature>
<proteinExistence type="predicted"/>
<dbReference type="PROSITE" id="PS50113">
    <property type="entry name" value="PAC"/>
    <property type="match status" value="1"/>
</dbReference>
<dbReference type="InterPro" id="IPR000014">
    <property type="entry name" value="PAS"/>
</dbReference>
<dbReference type="InterPro" id="IPR000160">
    <property type="entry name" value="GGDEF_dom"/>
</dbReference>
<dbReference type="PANTHER" id="PTHR45138">
    <property type="entry name" value="REGULATORY COMPONENTS OF SENSORY TRANSDUCTION SYSTEM"/>
    <property type="match status" value="1"/>
</dbReference>
<dbReference type="CDD" id="cd00130">
    <property type="entry name" value="PAS"/>
    <property type="match status" value="1"/>
</dbReference>
<evidence type="ECO:0000259" key="4">
    <source>
        <dbReference type="PROSITE" id="PS50113"/>
    </source>
</evidence>
<dbReference type="GO" id="GO:1902201">
    <property type="term" value="P:negative regulation of bacterial-type flagellum-dependent cell motility"/>
    <property type="evidence" value="ECO:0007669"/>
    <property type="project" value="TreeGrafter"/>
</dbReference>
<dbReference type="Pfam" id="PF00990">
    <property type="entry name" value="GGDEF"/>
    <property type="match status" value="1"/>
</dbReference>
<dbReference type="FunFam" id="3.30.70.270:FF:000001">
    <property type="entry name" value="Diguanylate cyclase domain protein"/>
    <property type="match status" value="1"/>
</dbReference>
<evidence type="ECO:0000256" key="1">
    <source>
        <dbReference type="ARBA" id="ARBA00001946"/>
    </source>
</evidence>
<dbReference type="InterPro" id="IPR000700">
    <property type="entry name" value="PAS-assoc_C"/>
</dbReference>
<dbReference type="CDD" id="cd01949">
    <property type="entry name" value="GGDEF"/>
    <property type="match status" value="1"/>
</dbReference>
<comment type="catalytic activity">
    <reaction evidence="3">
        <text>2 GTP = 3',3'-c-di-GMP + 2 diphosphate</text>
        <dbReference type="Rhea" id="RHEA:24898"/>
        <dbReference type="ChEBI" id="CHEBI:33019"/>
        <dbReference type="ChEBI" id="CHEBI:37565"/>
        <dbReference type="ChEBI" id="CHEBI:58805"/>
        <dbReference type="EC" id="2.7.7.65"/>
    </reaction>
</comment>
<dbReference type="InterPro" id="IPR029787">
    <property type="entry name" value="Nucleotide_cyclase"/>
</dbReference>
<reference evidence="7" key="1">
    <citation type="submission" date="2016-10" db="EMBL/GenBank/DDBJ databases">
        <authorList>
            <person name="Varghese N."/>
            <person name="Submissions S."/>
        </authorList>
    </citation>
    <scope>NUCLEOTIDE SEQUENCE [LARGE SCALE GENOMIC DNA]</scope>
    <source>
        <strain evidence="7">ANC 5076</strain>
    </source>
</reference>
<dbReference type="NCBIfam" id="TIGR00254">
    <property type="entry name" value="GGDEF"/>
    <property type="match status" value="1"/>
</dbReference>
<dbReference type="GO" id="GO:0005886">
    <property type="term" value="C:plasma membrane"/>
    <property type="evidence" value="ECO:0007669"/>
    <property type="project" value="TreeGrafter"/>
</dbReference>
<dbReference type="SUPFAM" id="SSF55073">
    <property type="entry name" value="Nucleotide cyclase"/>
    <property type="match status" value="1"/>
</dbReference>
<organism evidence="6 7">
    <name type="scientific">Acinetobacter bohemicus</name>
    <dbReference type="NCBI Taxonomy" id="1435036"/>
    <lineage>
        <taxon>Bacteria</taxon>
        <taxon>Pseudomonadati</taxon>
        <taxon>Pseudomonadota</taxon>
        <taxon>Gammaproteobacteria</taxon>
        <taxon>Moraxellales</taxon>
        <taxon>Moraxellaceae</taxon>
        <taxon>Acinetobacter</taxon>
    </lineage>
</organism>
<evidence type="ECO:0000256" key="2">
    <source>
        <dbReference type="ARBA" id="ARBA00012528"/>
    </source>
</evidence>
<evidence type="ECO:0000256" key="3">
    <source>
        <dbReference type="ARBA" id="ARBA00034247"/>
    </source>
</evidence>
<dbReference type="EMBL" id="FOZU01000024">
    <property type="protein sequence ID" value="SFT11709.1"/>
    <property type="molecule type" value="Genomic_DNA"/>
</dbReference>
<keyword evidence="7" id="KW-1185">Reference proteome</keyword>
<protein>
    <recommendedName>
        <fullName evidence="2">diguanylate cyclase</fullName>
        <ecNumber evidence="2">2.7.7.65</ecNumber>
    </recommendedName>
</protein>
<dbReference type="Gene3D" id="3.30.450.20">
    <property type="entry name" value="PAS domain"/>
    <property type="match status" value="1"/>
</dbReference>
<dbReference type="Pfam" id="PF08447">
    <property type="entry name" value="PAS_3"/>
    <property type="match status" value="1"/>
</dbReference>
<name>A0A1I6VDF9_9GAMM</name>
<dbReference type="PANTHER" id="PTHR45138:SF9">
    <property type="entry name" value="DIGUANYLATE CYCLASE DGCM-RELATED"/>
    <property type="match status" value="1"/>
</dbReference>
<feature type="domain" description="GGDEF" evidence="5">
    <location>
        <begin position="199"/>
        <end position="336"/>
    </location>
</feature>
<dbReference type="NCBIfam" id="TIGR00229">
    <property type="entry name" value="sensory_box"/>
    <property type="match status" value="1"/>
</dbReference>
<evidence type="ECO:0000259" key="5">
    <source>
        <dbReference type="PROSITE" id="PS50887"/>
    </source>
</evidence>
<dbReference type="SMART" id="SM00267">
    <property type="entry name" value="GGDEF"/>
    <property type="match status" value="1"/>
</dbReference>
<gene>
    <name evidence="6" type="ORF">SAMN05444586_102429</name>
</gene>
<comment type="cofactor">
    <cofactor evidence="1">
        <name>Mg(2+)</name>
        <dbReference type="ChEBI" id="CHEBI:18420"/>
    </cofactor>
</comment>
<evidence type="ECO:0000313" key="7">
    <source>
        <dbReference type="Proteomes" id="UP000182827"/>
    </source>
</evidence>
<dbReference type="SMART" id="SM00086">
    <property type="entry name" value="PAC"/>
    <property type="match status" value="1"/>
</dbReference>
<dbReference type="Proteomes" id="UP000182827">
    <property type="component" value="Unassembled WGS sequence"/>
</dbReference>
<dbReference type="InterPro" id="IPR001610">
    <property type="entry name" value="PAC"/>
</dbReference>
<accession>A0A1I6VDF9</accession>
<evidence type="ECO:0000313" key="6">
    <source>
        <dbReference type="EMBL" id="SFT11709.1"/>
    </source>
</evidence>